<gene>
    <name evidence="1" type="ORF">E0W69_009325</name>
</gene>
<dbReference type="KEGG" id="arac:E0W69_009325"/>
<keyword evidence="2" id="KW-1185">Reference proteome</keyword>
<organism evidence="1 2">
    <name type="scientific">Rhizosphaericola mali</name>
    <dbReference type="NCBI Taxonomy" id="2545455"/>
    <lineage>
        <taxon>Bacteria</taxon>
        <taxon>Pseudomonadati</taxon>
        <taxon>Bacteroidota</taxon>
        <taxon>Chitinophagia</taxon>
        <taxon>Chitinophagales</taxon>
        <taxon>Chitinophagaceae</taxon>
        <taxon>Rhizosphaericola</taxon>
    </lineage>
</organism>
<dbReference type="AlphaFoldDB" id="A0A5P2G030"/>
<dbReference type="RefSeq" id="WP_131329793.1">
    <property type="nucleotide sequence ID" value="NZ_CP044016.1"/>
</dbReference>
<evidence type="ECO:0000313" key="1">
    <source>
        <dbReference type="EMBL" id="QES88845.1"/>
    </source>
</evidence>
<name>A0A5P2G030_9BACT</name>
<dbReference type="EMBL" id="CP044016">
    <property type="protein sequence ID" value="QES88845.1"/>
    <property type="molecule type" value="Genomic_DNA"/>
</dbReference>
<accession>A0A5P2G030</accession>
<sequence>MTAKSFKILIPSESFIKKSANYTFINAVIRHIHFTSDNVMKVDDHSLCTFDSQFKNHPEEICVFSDNLSTLRTILRSVPRQPVVLQFDSTTGDDDIYKISVTVQI</sequence>
<evidence type="ECO:0000313" key="2">
    <source>
        <dbReference type="Proteomes" id="UP000292424"/>
    </source>
</evidence>
<dbReference type="Proteomes" id="UP000292424">
    <property type="component" value="Chromosome"/>
</dbReference>
<protein>
    <submittedName>
        <fullName evidence="1">Uncharacterized protein</fullName>
    </submittedName>
</protein>
<proteinExistence type="predicted"/>
<reference evidence="1 2" key="1">
    <citation type="submission" date="2019-09" db="EMBL/GenBank/DDBJ databases">
        <title>Complete genome sequence of Arachidicoccus sp. B3-10 isolated from apple orchard soil.</title>
        <authorList>
            <person name="Kim H.S."/>
            <person name="Han K.-I."/>
            <person name="Suh M.K."/>
            <person name="Lee K.C."/>
            <person name="Eom M.K."/>
            <person name="Kim J.-S."/>
            <person name="Kang S.W."/>
            <person name="Sin Y."/>
            <person name="Lee J.-S."/>
        </authorList>
    </citation>
    <scope>NUCLEOTIDE SEQUENCE [LARGE SCALE GENOMIC DNA]</scope>
    <source>
        <strain evidence="1 2">B3-10</strain>
    </source>
</reference>